<dbReference type="Proteomes" id="UP000199029">
    <property type="component" value="Unassembled WGS sequence"/>
</dbReference>
<keyword evidence="6 9" id="KW-1133">Transmembrane helix</keyword>
<evidence type="ECO:0000256" key="8">
    <source>
        <dbReference type="RuleBase" id="RU003755"/>
    </source>
</evidence>
<comment type="similarity">
    <text evidence="8">Belongs to the major facilitator superfamily. Proton-dependent oligopeptide transporter (POT/PTR) (TC 2.A.17) family.</text>
</comment>
<feature type="transmembrane region" description="Helical" evidence="9">
    <location>
        <begin position="470"/>
        <end position="493"/>
    </location>
</feature>
<dbReference type="GO" id="GO:0006857">
    <property type="term" value="P:oligopeptide transport"/>
    <property type="evidence" value="ECO:0007669"/>
    <property type="project" value="InterPro"/>
</dbReference>
<evidence type="ECO:0000313" key="11">
    <source>
        <dbReference type="Proteomes" id="UP000199029"/>
    </source>
</evidence>
<feature type="transmembrane region" description="Helical" evidence="9">
    <location>
        <begin position="324"/>
        <end position="341"/>
    </location>
</feature>
<dbReference type="InterPro" id="IPR000109">
    <property type="entry name" value="POT_fam"/>
</dbReference>
<evidence type="ECO:0000256" key="3">
    <source>
        <dbReference type="ARBA" id="ARBA00022475"/>
    </source>
</evidence>
<dbReference type="PANTHER" id="PTHR23517">
    <property type="entry name" value="RESISTANCE PROTEIN MDTM, PUTATIVE-RELATED-RELATED"/>
    <property type="match status" value="1"/>
</dbReference>
<evidence type="ECO:0000256" key="7">
    <source>
        <dbReference type="ARBA" id="ARBA00023136"/>
    </source>
</evidence>
<keyword evidence="5" id="KW-0653">Protein transport</keyword>
<feature type="transmembrane region" description="Helical" evidence="9">
    <location>
        <begin position="124"/>
        <end position="141"/>
    </location>
</feature>
<name>A0A1I5UEK6_HYMAR</name>
<dbReference type="InterPro" id="IPR050171">
    <property type="entry name" value="MFS_Transporters"/>
</dbReference>
<dbReference type="Pfam" id="PF00854">
    <property type="entry name" value="PTR2"/>
    <property type="match status" value="2"/>
</dbReference>
<dbReference type="PANTHER" id="PTHR23517:SF15">
    <property type="entry name" value="PROTON-DEPENDENT OLIGOPEPTIDE FAMILY TRANSPORT PROTEIN"/>
    <property type="match status" value="1"/>
</dbReference>
<evidence type="ECO:0000256" key="1">
    <source>
        <dbReference type="ARBA" id="ARBA00004651"/>
    </source>
</evidence>
<sequence>MQPASALREQPLKSESTSHPRGLYVLFATEMWERFSYYGMRALLSLYMLKALLMNKEMSSLIYGNYTSLVYLTPLLGGYMADRYWGNRRSILVGGLLMAVGQFSLFFSASMYSAGQTAVPQAQLLFFFLGLGCLIFGNGFFKPNISSMVGSLYPKGDSRVDAAYTIFYMGINLGAFFSPLVCGTLGDTGNPADFKWGFLAAGIGMLIGSLTFELLKHKYVVTADGAPLGARPERNAPEQLVAKNEVVPVQTDAPVRAETIAQPVPKSYANKVPMLLGLFMIVYAAIAWIMNHDWIGALVFSAMIVAPITILTDTSLTSREKQKIYVIFILSFFVIFFWGTFEQAGASLTFFADEQTDRTLGSTVVPASYFQSANALFIIVFAPVFAVLWTWMGKRGIEPSSPLKMAFSLMLMAVGYLIIAFGVKGVDASTKVSMFWLITMYLMHTFAELCLSPIGLALVNKLAPARFASLLMAVWFLATAAGNKLAGVLSGLYPPGPGEFAKAAKEGINLPGILNGTTQATADITAKLASLELTSNWPSFLGFQITSLYDFFMIFVGMSAVASVILFVIYKRLFTMMEEPVAAA</sequence>
<proteinExistence type="inferred from homology"/>
<dbReference type="SUPFAM" id="SSF103473">
    <property type="entry name" value="MFS general substrate transporter"/>
    <property type="match status" value="1"/>
</dbReference>
<dbReference type="OrthoDB" id="9772725at2"/>
<dbReference type="AlphaFoldDB" id="A0A1I5UEK6"/>
<dbReference type="CDD" id="cd17346">
    <property type="entry name" value="MFS_DtpA_like"/>
    <property type="match status" value="1"/>
</dbReference>
<evidence type="ECO:0000256" key="9">
    <source>
        <dbReference type="SAM" id="Phobius"/>
    </source>
</evidence>
<dbReference type="GO" id="GO:1904680">
    <property type="term" value="F:peptide transmembrane transporter activity"/>
    <property type="evidence" value="ECO:0007669"/>
    <property type="project" value="InterPro"/>
</dbReference>
<organism evidence="10 11">
    <name type="scientific">Hymenobacter arizonensis</name>
    <name type="common">Siccationidurans arizonensis</name>
    <dbReference type="NCBI Taxonomy" id="1227077"/>
    <lineage>
        <taxon>Bacteria</taxon>
        <taxon>Pseudomonadati</taxon>
        <taxon>Bacteroidota</taxon>
        <taxon>Cytophagia</taxon>
        <taxon>Cytophagales</taxon>
        <taxon>Hymenobacteraceae</taxon>
        <taxon>Hymenobacter</taxon>
    </lineage>
</organism>
<keyword evidence="5" id="KW-0571">Peptide transport</keyword>
<keyword evidence="2 8" id="KW-0813">Transport</keyword>
<feature type="transmembrane region" description="Helical" evidence="9">
    <location>
        <begin position="403"/>
        <end position="423"/>
    </location>
</feature>
<dbReference type="GO" id="GO:0005886">
    <property type="term" value="C:plasma membrane"/>
    <property type="evidence" value="ECO:0007669"/>
    <property type="project" value="UniProtKB-SubCell"/>
</dbReference>
<feature type="transmembrane region" description="Helical" evidence="9">
    <location>
        <begin position="196"/>
        <end position="215"/>
    </location>
</feature>
<keyword evidence="11" id="KW-1185">Reference proteome</keyword>
<evidence type="ECO:0000313" key="10">
    <source>
        <dbReference type="EMBL" id="SFP93720.1"/>
    </source>
</evidence>
<dbReference type="PROSITE" id="PS01023">
    <property type="entry name" value="PTR2_2"/>
    <property type="match status" value="1"/>
</dbReference>
<feature type="transmembrane region" description="Helical" evidence="9">
    <location>
        <begin position="551"/>
        <end position="570"/>
    </location>
</feature>
<comment type="subcellular location">
    <subcellularLocation>
        <location evidence="1">Cell membrane</location>
        <topology evidence="1">Multi-pass membrane protein</topology>
    </subcellularLocation>
    <subcellularLocation>
        <location evidence="8">Membrane</location>
        <topology evidence="8">Multi-pass membrane protein</topology>
    </subcellularLocation>
</comment>
<feature type="transmembrane region" description="Helical" evidence="9">
    <location>
        <begin position="435"/>
        <end position="458"/>
    </location>
</feature>
<gene>
    <name evidence="10" type="ORF">SAMN04515668_0890</name>
</gene>
<dbReference type="InterPro" id="IPR018456">
    <property type="entry name" value="PTR2_symporter_CS"/>
</dbReference>
<accession>A0A1I5UEK6</accession>
<reference evidence="11" key="1">
    <citation type="submission" date="2016-10" db="EMBL/GenBank/DDBJ databases">
        <authorList>
            <person name="Varghese N."/>
            <person name="Submissions S."/>
        </authorList>
    </citation>
    <scope>NUCLEOTIDE SEQUENCE [LARGE SCALE GENOMIC DNA]</scope>
    <source>
        <strain evidence="11">OR362-8,ATCC BAA-1266,JCM 13504</strain>
    </source>
</reference>
<evidence type="ECO:0000256" key="2">
    <source>
        <dbReference type="ARBA" id="ARBA00022448"/>
    </source>
</evidence>
<dbReference type="RefSeq" id="WP_092669329.1">
    <property type="nucleotide sequence ID" value="NZ_FOXS01000001.1"/>
</dbReference>
<feature type="transmembrane region" description="Helical" evidence="9">
    <location>
        <begin position="295"/>
        <end position="312"/>
    </location>
</feature>
<evidence type="ECO:0000256" key="4">
    <source>
        <dbReference type="ARBA" id="ARBA00022692"/>
    </source>
</evidence>
<evidence type="ECO:0000256" key="6">
    <source>
        <dbReference type="ARBA" id="ARBA00022989"/>
    </source>
</evidence>
<feature type="transmembrane region" description="Helical" evidence="9">
    <location>
        <begin position="369"/>
        <end position="391"/>
    </location>
</feature>
<dbReference type="Gene3D" id="1.20.1250.20">
    <property type="entry name" value="MFS general substrate transporter like domains"/>
    <property type="match status" value="1"/>
</dbReference>
<feature type="transmembrane region" description="Helical" evidence="9">
    <location>
        <begin position="91"/>
        <end position="112"/>
    </location>
</feature>
<dbReference type="NCBIfam" id="TIGR00924">
    <property type="entry name" value="yjdL_sub1_fam"/>
    <property type="match status" value="2"/>
</dbReference>
<keyword evidence="7 9" id="KW-0472">Membrane</keyword>
<evidence type="ECO:0000256" key="5">
    <source>
        <dbReference type="ARBA" id="ARBA00022856"/>
    </source>
</evidence>
<dbReference type="EMBL" id="FOXS01000001">
    <property type="protein sequence ID" value="SFP93720.1"/>
    <property type="molecule type" value="Genomic_DNA"/>
</dbReference>
<keyword evidence="3" id="KW-1003">Cell membrane</keyword>
<dbReference type="InterPro" id="IPR036259">
    <property type="entry name" value="MFS_trans_sf"/>
</dbReference>
<protein>
    <submittedName>
        <fullName evidence="10">Proton-dependent oligopeptide transporter, POT family</fullName>
    </submittedName>
</protein>
<feature type="transmembrane region" description="Helical" evidence="9">
    <location>
        <begin position="272"/>
        <end position="289"/>
    </location>
</feature>
<keyword evidence="4 8" id="KW-0812">Transmembrane</keyword>
<dbReference type="InterPro" id="IPR005279">
    <property type="entry name" value="Dipep/tripep_permease"/>
</dbReference>
<feature type="transmembrane region" description="Helical" evidence="9">
    <location>
        <begin position="162"/>
        <end position="181"/>
    </location>
</feature>